<sequence>MEDVLNPGLRIKQGNTLSPTIFSLLTAVLMRKVALYCLSITPFLFADDTLFFISVQLQSIEPPPCSVQNQVVHRLQGIRICCEVKYSGTWLGIVSLVDKCRAPLASLMGKTSTCHACLFVEEKI</sequence>
<reference evidence="1" key="1">
    <citation type="submission" date="2021-01" db="EMBL/GenBank/DDBJ databases">
        <authorList>
            <person name="Corre E."/>
            <person name="Pelletier E."/>
            <person name="Niang G."/>
            <person name="Scheremetjew M."/>
            <person name="Finn R."/>
            <person name="Kale V."/>
            <person name="Holt S."/>
            <person name="Cochrane G."/>
            <person name="Meng A."/>
            <person name="Brown T."/>
            <person name="Cohen L."/>
        </authorList>
    </citation>
    <scope>NUCLEOTIDE SEQUENCE</scope>
    <source>
        <strain evidence="1">CCMP1594</strain>
    </source>
</reference>
<proteinExistence type="predicted"/>
<dbReference type="AlphaFoldDB" id="A0A7S4GDB3"/>
<evidence type="ECO:0000313" key="1">
    <source>
        <dbReference type="EMBL" id="CAE0833004.1"/>
    </source>
</evidence>
<protein>
    <recommendedName>
        <fullName evidence="2">Reverse transcriptase domain-containing protein</fullName>
    </recommendedName>
</protein>
<gene>
    <name evidence="1" type="ORF">EGYM00163_LOCUS44293</name>
</gene>
<evidence type="ECO:0008006" key="2">
    <source>
        <dbReference type="Google" id="ProtNLM"/>
    </source>
</evidence>
<accession>A0A7S4GDB3</accession>
<dbReference type="EMBL" id="HBJA01128715">
    <property type="protein sequence ID" value="CAE0833004.1"/>
    <property type="molecule type" value="Transcribed_RNA"/>
</dbReference>
<name>A0A7S4GDB3_9EUGL</name>
<organism evidence="1">
    <name type="scientific">Eutreptiella gymnastica</name>
    <dbReference type="NCBI Taxonomy" id="73025"/>
    <lineage>
        <taxon>Eukaryota</taxon>
        <taxon>Discoba</taxon>
        <taxon>Euglenozoa</taxon>
        <taxon>Euglenida</taxon>
        <taxon>Spirocuta</taxon>
        <taxon>Euglenophyceae</taxon>
        <taxon>Eutreptiales</taxon>
        <taxon>Eutreptiaceae</taxon>
        <taxon>Eutreptiella</taxon>
    </lineage>
</organism>